<evidence type="ECO:0000313" key="1">
    <source>
        <dbReference type="EMBL" id="KPL77286.1"/>
    </source>
</evidence>
<organism evidence="1 2">
    <name type="scientific">Ornatilinea apprima</name>
    <dbReference type="NCBI Taxonomy" id="1134406"/>
    <lineage>
        <taxon>Bacteria</taxon>
        <taxon>Bacillati</taxon>
        <taxon>Chloroflexota</taxon>
        <taxon>Anaerolineae</taxon>
        <taxon>Anaerolineales</taxon>
        <taxon>Anaerolineaceae</taxon>
        <taxon>Ornatilinea</taxon>
    </lineage>
</organism>
<dbReference type="PATRIC" id="fig|1134406.4.peg.4060"/>
<dbReference type="AlphaFoldDB" id="A0A0P6XV04"/>
<dbReference type="InterPro" id="IPR024078">
    <property type="entry name" value="LmbE-like_dom_sf"/>
</dbReference>
<dbReference type="RefSeq" id="WP_075062687.1">
    <property type="nucleotide sequence ID" value="NZ_LGCL01000023.1"/>
</dbReference>
<dbReference type="Gene3D" id="3.40.50.10320">
    <property type="entry name" value="LmbE-like"/>
    <property type="match status" value="1"/>
</dbReference>
<dbReference type="InterPro" id="IPR003737">
    <property type="entry name" value="GlcNAc_PI_deacetylase-related"/>
</dbReference>
<protein>
    <submittedName>
        <fullName evidence="1">GlcNAc-PI de-N-acetylase</fullName>
    </submittedName>
</protein>
<dbReference type="SUPFAM" id="SSF102588">
    <property type="entry name" value="LmbE-like"/>
    <property type="match status" value="1"/>
</dbReference>
<accession>A0A0P6XV04</accession>
<dbReference type="STRING" id="1134406.ADN00_09130"/>
<evidence type="ECO:0000313" key="2">
    <source>
        <dbReference type="Proteomes" id="UP000050417"/>
    </source>
</evidence>
<dbReference type="OrthoDB" id="282207at2"/>
<proteinExistence type="predicted"/>
<name>A0A0P6XV04_9CHLR</name>
<dbReference type="Proteomes" id="UP000050417">
    <property type="component" value="Unassembled WGS sequence"/>
</dbReference>
<keyword evidence="2" id="KW-1185">Reference proteome</keyword>
<dbReference type="EMBL" id="LGCL01000023">
    <property type="protein sequence ID" value="KPL77286.1"/>
    <property type="molecule type" value="Genomic_DNA"/>
</dbReference>
<reference evidence="1 2" key="1">
    <citation type="submission" date="2015-07" db="EMBL/GenBank/DDBJ databases">
        <title>Genome sequence of Ornatilinea apprima DSM 23815.</title>
        <authorList>
            <person name="Hemp J."/>
            <person name="Ward L.M."/>
            <person name="Pace L.A."/>
            <person name="Fischer W.W."/>
        </authorList>
    </citation>
    <scope>NUCLEOTIDE SEQUENCE [LARGE SCALE GENOMIC DNA]</scope>
    <source>
        <strain evidence="1 2">P3M-1</strain>
    </source>
</reference>
<dbReference type="Pfam" id="PF02585">
    <property type="entry name" value="PIG-L"/>
    <property type="match status" value="1"/>
</dbReference>
<sequence length="281" mass="31822">MFHQPTAEIYIPDQLPVEIALARTTHLCVAAHQDDIEIMAARPILECFQREDRWFTGVVVTDGRGSPRNGIYEKYDDEEMRLVRFKEQRKAAMVGEYAAQIMLDYPSRAVKDGANQSPVEDMVKLVQLTRPDVVYTHNLADKHDTHVGVALKLIAALRSLPSEERPRKLYGCEVWRSLDWMLDSDKVNFELSEQENLQAALLGVFDSQISGGKRYDLASLARRRANATYSESHGVDVSTGLSFAMDLSPLLTDLHLSPAAYVETYIQRFSSDVSQRIQRMS</sequence>
<comment type="caution">
    <text evidence="1">The sequence shown here is derived from an EMBL/GenBank/DDBJ whole genome shotgun (WGS) entry which is preliminary data.</text>
</comment>
<gene>
    <name evidence="1" type="ORF">ADN00_09130</name>
</gene>